<evidence type="ECO:0000313" key="2">
    <source>
        <dbReference type="EMBL" id="CAL1683700.1"/>
    </source>
</evidence>
<gene>
    <name evidence="2" type="ORF">LPLAT_LOCUS9380</name>
</gene>
<keyword evidence="3" id="KW-1185">Reference proteome</keyword>
<evidence type="ECO:0000313" key="3">
    <source>
        <dbReference type="Proteomes" id="UP001497644"/>
    </source>
</evidence>
<feature type="region of interest" description="Disordered" evidence="1">
    <location>
        <begin position="96"/>
        <end position="117"/>
    </location>
</feature>
<proteinExistence type="predicted"/>
<dbReference type="EMBL" id="OZ034827">
    <property type="protein sequence ID" value="CAL1683700.1"/>
    <property type="molecule type" value="Genomic_DNA"/>
</dbReference>
<dbReference type="Proteomes" id="UP001497644">
    <property type="component" value="Chromosome 4"/>
</dbReference>
<dbReference type="AlphaFoldDB" id="A0AAV2NXA3"/>
<reference evidence="2" key="1">
    <citation type="submission" date="2024-04" db="EMBL/GenBank/DDBJ databases">
        <authorList>
            <consortium name="Molecular Ecology Group"/>
        </authorList>
    </citation>
    <scope>NUCLEOTIDE SEQUENCE</scope>
</reference>
<protein>
    <submittedName>
        <fullName evidence="2">Uncharacterized protein</fullName>
    </submittedName>
</protein>
<organism evidence="2 3">
    <name type="scientific">Lasius platythorax</name>
    <dbReference type="NCBI Taxonomy" id="488582"/>
    <lineage>
        <taxon>Eukaryota</taxon>
        <taxon>Metazoa</taxon>
        <taxon>Ecdysozoa</taxon>
        <taxon>Arthropoda</taxon>
        <taxon>Hexapoda</taxon>
        <taxon>Insecta</taxon>
        <taxon>Pterygota</taxon>
        <taxon>Neoptera</taxon>
        <taxon>Endopterygota</taxon>
        <taxon>Hymenoptera</taxon>
        <taxon>Apocrita</taxon>
        <taxon>Aculeata</taxon>
        <taxon>Formicoidea</taxon>
        <taxon>Formicidae</taxon>
        <taxon>Formicinae</taxon>
        <taxon>Lasius</taxon>
        <taxon>Lasius</taxon>
    </lineage>
</organism>
<evidence type="ECO:0000256" key="1">
    <source>
        <dbReference type="SAM" id="MobiDB-lite"/>
    </source>
</evidence>
<name>A0AAV2NXA3_9HYME</name>
<sequence>MRPGTLLLEGFCGLKQLKPLYTPTHVARSIGINFWSGGCNGHVLVILLYNPSNSFSLTGTRKPAGTYDRAAAVRSMKCNSVTQTVLNFRGFHLSPGVGDKTGSEGDELGQVTVSLRQ</sequence>
<accession>A0AAV2NXA3</accession>